<proteinExistence type="predicted"/>
<dbReference type="WBParaSite" id="GPUH_0002675701-mRNA-1">
    <property type="protein sequence ID" value="GPUH_0002675701-mRNA-1"/>
    <property type="gene ID" value="GPUH_0002675701"/>
</dbReference>
<organism evidence="2">
    <name type="scientific">Gongylonema pulchrum</name>
    <dbReference type="NCBI Taxonomy" id="637853"/>
    <lineage>
        <taxon>Eukaryota</taxon>
        <taxon>Metazoa</taxon>
        <taxon>Ecdysozoa</taxon>
        <taxon>Nematoda</taxon>
        <taxon>Chromadorea</taxon>
        <taxon>Rhabditida</taxon>
        <taxon>Spirurina</taxon>
        <taxon>Spiruromorpha</taxon>
        <taxon>Spiruroidea</taxon>
        <taxon>Gongylonematidae</taxon>
        <taxon>Gongylonema</taxon>
    </lineage>
</organism>
<reference evidence="2" key="1">
    <citation type="submission" date="2016-06" db="UniProtKB">
        <authorList>
            <consortium name="WormBaseParasite"/>
        </authorList>
    </citation>
    <scope>IDENTIFICATION</scope>
</reference>
<dbReference type="InterPro" id="IPR019734">
    <property type="entry name" value="TPR_rpt"/>
</dbReference>
<dbReference type="GO" id="GO:0005737">
    <property type="term" value="C:cytoplasm"/>
    <property type="evidence" value="ECO:0007669"/>
    <property type="project" value="TreeGrafter"/>
</dbReference>
<dbReference type="GO" id="GO:0003729">
    <property type="term" value="F:mRNA binding"/>
    <property type="evidence" value="ECO:0007669"/>
    <property type="project" value="TreeGrafter"/>
</dbReference>
<protein>
    <submittedName>
        <fullName evidence="2">TPR_REGION domain-containing protein</fullName>
    </submittedName>
</protein>
<sequence>LNLAHFSFANLHIAAALKLLYRARYLLLVIHGENHPLMAEIDANIGVILYAVQEFDDALKFLQNALKLNQIYLEPRALKTAIIYHLMARTYSCRGDFRTALQMEKETFTIYSKTFGSEHEKTKESSECLKHLTQQAVTFQKRINEANRQGANNIGQLLPIEV</sequence>
<feature type="repeat" description="TPR" evidence="1">
    <location>
        <begin position="39"/>
        <end position="72"/>
    </location>
</feature>
<keyword evidence="1" id="KW-0802">TPR repeat</keyword>
<dbReference type="Pfam" id="PF13424">
    <property type="entry name" value="TPR_12"/>
    <property type="match status" value="1"/>
</dbReference>
<dbReference type="GO" id="GO:0048312">
    <property type="term" value="P:intracellular distribution of mitochondria"/>
    <property type="evidence" value="ECO:0007669"/>
    <property type="project" value="TreeGrafter"/>
</dbReference>
<dbReference type="SUPFAM" id="SSF48452">
    <property type="entry name" value="TPR-like"/>
    <property type="match status" value="1"/>
</dbReference>
<dbReference type="PROSITE" id="PS50005">
    <property type="entry name" value="TPR"/>
    <property type="match status" value="1"/>
</dbReference>
<dbReference type="InterPro" id="IPR027523">
    <property type="entry name" value="CLU_prot"/>
</dbReference>
<accession>A0A183F0I6</accession>
<dbReference type="Gene3D" id="1.25.40.10">
    <property type="entry name" value="Tetratricopeptide repeat domain"/>
    <property type="match status" value="1"/>
</dbReference>
<dbReference type="InterPro" id="IPR011990">
    <property type="entry name" value="TPR-like_helical_dom_sf"/>
</dbReference>
<dbReference type="PANTHER" id="PTHR12601">
    <property type="entry name" value="EUKARYOTIC TRANSLATION INITIATION FACTOR 3 SUBUNIT EIF-3"/>
    <property type="match status" value="1"/>
</dbReference>
<dbReference type="AlphaFoldDB" id="A0A183F0I6"/>
<name>A0A183F0I6_9BILA</name>
<evidence type="ECO:0000313" key="2">
    <source>
        <dbReference type="WBParaSite" id="GPUH_0002675701-mRNA-1"/>
    </source>
</evidence>
<evidence type="ECO:0000256" key="1">
    <source>
        <dbReference type="PROSITE-ProRule" id="PRU00339"/>
    </source>
</evidence>
<dbReference type="PANTHER" id="PTHR12601:SF6">
    <property type="entry name" value="CLUSTERED MITOCHONDRIA PROTEIN HOMOLOG"/>
    <property type="match status" value="1"/>
</dbReference>